<name>A0A1V2H7L5_9PROT</name>
<dbReference type="CDD" id="cd06581">
    <property type="entry name" value="TM_PBP1_LivM_like"/>
    <property type="match status" value="1"/>
</dbReference>
<reference evidence="7 8" key="1">
    <citation type="submission" date="2016-10" db="EMBL/GenBank/DDBJ databases">
        <title>Draft Genome sequence of Roseomonas sp. strain M3.</title>
        <authorList>
            <person name="Subhash Y."/>
            <person name="Lee S."/>
        </authorList>
    </citation>
    <scope>NUCLEOTIDE SEQUENCE [LARGE SCALE GENOMIC DNA]</scope>
    <source>
        <strain evidence="7 8">M3</strain>
    </source>
</reference>
<keyword evidence="2" id="KW-1003">Cell membrane</keyword>
<feature type="transmembrane region" description="Helical" evidence="6">
    <location>
        <begin position="231"/>
        <end position="247"/>
    </location>
</feature>
<evidence type="ECO:0000256" key="3">
    <source>
        <dbReference type="ARBA" id="ARBA00022692"/>
    </source>
</evidence>
<feature type="transmembrane region" description="Helical" evidence="6">
    <location>
        <begin position="338"/>
        <end position="356"/>
    </location>
</feature>
<evidence type="ECO:0000256" key="4">
    <source>
        <dbReference type="ARBA" id="ARBA00022989"/>
    </source>
</evidence>
<dbReference type="PANTHER" id="PTHR30482:SF20">
    <property type="entry name" value="HIGH-AFFINITY BRANCHED-CHAIN AMINO ACID TRANSPORT SYSTEM PERMEASE PROTEIN LIVM"/>
    <property type="match status" value="1"/>
</dbReference>
<keyword evidence="3 6" id="KW-0812">Transmembrane</keyword>
<dbReference type="Proteomes" id="UP000188879">
    <property type="component" value="Unassembled WGS sequence"/>
</dbReference>
<feature type="transmembrane region" description="Helical" evidence="6">
    <location>
        <begin position="198"/>
        <end position="219"/>
    </location>
</feature>
<feature type="transmembrane region" description="Helical" evidence="6">
    <location>
        <begin position="48"/>
        <end position="73"/>
    </location>
</feature>
<evidence type="ECO:0000256" key="6">
    <source>
        <dbReference type="SAM" id="Phobius"/>
    </source>
</evidence>
<dbReference type="Pfam" id="PF02653">
    <property type="entry name" value="BPD_transp_2"/>
    <property type="match status" value="1"/>
</dbReference>
<dbReference type="AlphaFoldDB" id="A0A1V2H7L5"/>
<feature type="transmembrane region" description="Helical" evidence="6">
    <location>
        <begin position="85"/>
        <end position="112"/>
    </location>
</feature>
<feature type="transmembrane region" description="Helical" evidence="6">
    <location>
        <begin position="474"/>
        <end position="499"/>
    </location>
</feature>
<feature type="transmembrane region" description="Helical" evidence="6">
    <location>
        <begin position="376"/>
        <end position="404"/>
    </location>
</feature>
<evidence type="ECO:0000313" key="7">
    <source>
        <dbReference type="EMBL" id="ONG58120.1"/>
    </source>
</evidence>
<evidence type="ECO:0000313" key="8">
    <source>
        <dbReference type="Proteomes" id="UP000188879"/>
    </source>
</evidence>
<feature type="transmembrane region" description="Helical" evidence="6">
    <location>
        <begin position="160"/>
        <end position="178"/>
    </location>
</feature>
<evidence type="ECO:0008006" key="9">
    <source>
        <dbReference type="Google" id="ProtNLM"/>
    </source>
</evidence>
<feature type="transmembrane region" description="Helical" evidence="6">
    <location>
        <begin position="132"/>
        <end position="153"/>
    </location>
</feature>
<feature type="transmembrane region" description="Helical" evidence="6">
    <location>
        <begin position="253"/>
        <end position="271"/>
    </location>
</feature>
<feature type="transmembrane region" description="Helical" evidence="6">
    <location>
        <begin position="21"/>
        <end position="42"/>
    </location>
</feature>
<dbReference type="GO" id="GO:0015658">
    <property type="term" value="F:branched-chain amino acid transmembrane transporter activity"/>
    <property type="evidence" value="ECO:0007669"/>
    <property type="project" value="InterPro"/>
</dbReference>
<feature type="transmembrane region" description="Helical" evidence="6">
    <location>
        <begin position="437"/>
        <end position="462"/>
    </location>
</feature>
<comment type="caution">
    <text evidence="7">The sequence shown here is derived from an EMBL/GenBank/DDBJ whole genome shotgun (WGS) entry which is preliminary data.</text>
</comment>
<dbReference type="PANTHER" id="PTHR30482">
    <property type="entry name" value="HIGH-AFFINITY BRANCHED-CHAIN AMINO ACID TRANSPORT SYSTEM PERMEASE"/>
    <property type="match status" value="1"/>
</dbReference>
<gene>
    <name evidence="7" type="ORF">BKE38_03255</name>
</gene>
<keyword evidence="4 6" id="KW-1133">Transmembrane helix</keyword>
<dbReference type="RefSeq" id="WP_076955947.1">
    <property type="nucleotide sequence ID" value="NZ_MLCO01000021.1"/>
</dbReference>
<feature type="transmembrane region" description="Helical" evidence="6">
    <location>
        <begin position="304"/>
        <end position="326"/>
    </location>
</feature>
<evidence type="ECO:0000256" key="5">
    <source>
        <dbReference type="ARBA" id="ARBA00023136"/>
    </source>
</evidence>
<dbReference type="InterPro" id="IPR001851">
    <property type="entry name" value="ABC_transp_permease"/>
</dbReference>
<sequence length="540" mass="55801">MSDLAMTLPARLEPLALARDATRLALAVTGACAGLVLVGLFGQFSNRWLVVGLLDIGHALMLAIALRAGMVAARGQSWAGAVPRALLCGALAGVLVVLLVMAARVANLRWMLVSLTPVTLNRVGYMLPEQQAMLLLAAGGAAAALLGTALVLLPPKARRLLMGALLGVVLAGLLRELIRSLLSGLGEIDGWAFSYDGLLPAGAMAAAGIGALAAARPGARHFAALPSRARLALQLLCLALLLLLPAVTNDFVAQVMMLVCLYTLMGLGLNVELGLAGLVDLGFVAFFAVGAYTVALLTAETAGVAHLGFFAALPFSVLFAALAGFLFGLPVLRVRGDYLAIATLGLGEVIRVLVLSDMLKPLLGGAQGIVDIPKPALFGVILGSPTRLFYLTAAFAALAGYCAWRLQHSGIGRRWLAVREDEDVAQALGINLVQVKLMAYTIGAAFAGLAGGLFAAMAGSVFPQSFQLLVSVNVLAVLVVGGIGSLPGVVVGAAALIGAPEVLRDLGEHRYLIYGLVIIAIVRFKPEGLSPAAIRQREVA</sequence>
<dbReference type="InterPro" id="IPR043428">
    <property type="entry name" value="LivM-like"/>
</dbReference>
<comment type="subcellular location">
    <subcellularLocation>
        <location evidence="1">Cell membrane</location>
        <topology evidence="1">Multi-pass membrane protein</topology>
    </subcellularLocation>
</comment>
<accession>A0A1V2H7L5</accession>
<organism evidence="7 8">
    <name type="scientific">Teichococcus deserti</name>
    <dbReference type="NCBI Taxonomy" id="1817963"/>
    <lineage>
        <taxon>Bacteria</taxon>
        <taxon>Pseudomonadati</taxon>
        <taxon>Pseudomonadota</taxon>
        <taxon>Alphaproteobacteria</taxon>
        <taxon>Acetobacterales</taxon>
        <taxon>Roseomonadaceae</taxon>
        <taxon>Roseomonas</taxon>
    </lineage>
</organism>
<keyword evidence="5 6" id="KW-0472">Membrane</keyword>
<evidence type="ECO:0000256" key="2">
    <source>
        <dbReference type="ARBA" id="ARBA00022475"/>
    </source>
</evidence>
<protein>
    <recommendedName>
        <fullName evidence="9">Branched-chain amino acid ABC transporter permease</fullName>
    </recommendedName>
</protein>
<evidence type="ECO:0000256" key="1">
    <source>
        <dbReference type="ARBA" id="ARBA00004651"/>
    </source>
</evidence>
<dbReference type="GO" id="GO:0005886">
    <property type="term" value="C:plasma membrane"/>
    <property type="evidence" value="ECO:0007669"/>
    <property type="project" value="UniProtKB-SubCell"/>
</dbReference>
<feature type="transmembrane region" description="Helical" evidence="6">
    <location>
        <begin position="278"/>
        <end position="298"/>
    </location>
</feature>
<keyword evidence="8" id="KW-1185">Reference proteome</keyword>
<proteinExistence type="predicted"/>
<dbReference type="EMBL" id="MLCO01000021">
    <property type="protein sequence ID" value="ONG58120.1"/>
    <property type="molecule type" value="Genomic_DNA"/>
</dbReference>